<name>A0A1M5YBH5_9BACT</name>
<gene>
    <name evidence="2" type="ORF">SAMN02745124_03816</name>
</gene>
<dbReference type="AlphaFoldDB" id="A0A1M5YBH5"/>
<sequence>MPWKETTAMEQKIEFITEWRSGQFAITELCRAFGISRTTAYKYINRFQEKGIEGLYELNRAPHVQPNKTPETIEQRIVAYRKQYP</sequence>
<dbReference type="SUPFAM" id="SSF46689">
    <property type="entry name" value="Homeodomain-like"/>
    <property type="match status" value="1"/>
</dbReference>
<accession>A0A1M5YBH5</accession>
<evidence type="ECO:0000313" key="2">
    <source>
        <dbReference type="EMBL" id="SHI09204.1"/>
    </source>
</evidence>
<dbReference type="RefSeq" id="WP_143166074.1">
    <property type="nucleotide sequence ID" value="NZ_FQXS01000031.1"/>
</dbReference>
<evidence type="ECO:0000313" key="3">
    <source>
        <dbReference type="Proteomes" id="UP000184139"/>
    </source>
</evidence>
<evidence type="ECO:0000259" key="1">
    <source>
        <dbReference type="Pfam" id="PF13518"/>
    </source>
</evidence>
<dbReference type="InterPro" id="IPR055247">
    <property type="entry name" value="InsJ-like_HTH"/>
</dbReference>
<dbReference type="Proteomes" id="UP000184139">
    <property type="component" value="Unassembled WGS sequence"/>
</dbReference>
<proteinExistence type="predicted"/>
<feature type="domain" description="Insertion element IS150 protein InsJ-like helix-turn-helix" evidence="1">
    <location>
        <begin position="11"/>
        <end position="62"/>
    </location>
</feature>
<dbReference type="InterPro" id="IPR009057">
    <property type="entry name" value="Homeodomain-like_sf"/>
</dbReference>
<organism evidence="2 3">
    <name type="scientific">Desulfofustis glycolicus DSM 9705</name>
    <dbReference type="NCBI Taxonomy" id="1121409"/>
    <lineage>
        <taxon>Bacteria</taxon>
        <taxon>Pseudomonadati</taxon>
        <taxon>Thermodesulfobacteriota</taxon>
        <taxon>Desulfobulbia</taxon>
        <taxon>Desulfobulbales</taxon>
        <taxon>Desulfocapsaceae</taxon>
        <taxon>Desulfofustis</taxon>
    </lineage>
</organism>
<dbReference type="EMBL" id="FQXS01000031">
    <property type="protein sequence ID" value="SHI09204.1"/>
    <property type="molecule type" value="Genomic_DNA"/>
</dbReference>
<dbReference type="InterPro" id="IPR036388">
    <property type="entry name" value="WH-like_DNA-bd_sf"/>
</dbReference>
<protein>
    <submittedName>
        <fullName evidence="2">Helix-turn-helix domain-containing protein</fullName>
    </submittedName>
</protein>
<feature type="non-terminal residue" evidence="2">
    <location>
        <position position="85"/>
    </location>
</feature>
<dbReference type="Pfam" id="PF13518">
    <property type="entry name" value="HTH_28"/>
    <property type="match status" value="1"/>
</dbReference>
<reference evidence="2 3" key="1">
    <citation type="submission" date="2016-11" db="EMBL/GenBank/DDBJ databases">
        <authorList>
            <person name="Jaros S."/>
            <person name="Januszkiewicz K."/>
            <person name="Wedrychowicz H."/>
        </authorList>
    </citation>
    <scope>NUCLEOTIDE SEQUENCE [LARGE SCALE GENOMIC DNA]</scope>
    <source>
        <strain evidence="2 3">DSM 9705</strain>
    </source>
</reference>
<keyword evidence="3" id="KW-1185">Reference proteome</keyword>
<dbReference type="Gene3D" id="1.10.10.10">
    <property type="entry name" value="Winged helix-like DNA-binding domain superfamily/Winged helix DNA-binding domain"/>
    <property type="match status" value="1"/>
</dbReference>
<dbReference type="OrthoDB" id="5392217at2"/>